<feature type="transmembrane region" description="Helical" evidence="2">
    <location>
        <begin position="262"/>
        <end position="288"/>
    </location>
</feature>
<keyword evidence="4" id="KW-1185">Reference proteome</keyword>
<evidence type="ECO:0000256" key="1">
    <source>
        <dbReference type="SAM" id="MobiDB-lite"/>
    </source>
</evidence>
<feature type="transmembrane region" description="Helical" evidence="2">
    <location>
        <begin position="516"/>
        <end position="541"/>
    </location>
</feature>
<dbReference type="Proteomes" id="UP000544095">
    <property type="component" value="Unassembled WGS sequence"/>
</dbReference>
<feature type="region of interest" description="Disordered" evidence="1">
    <location>
        <begin position="570"/>
        <end position="666"/>
    </location>
</feature>
<feature type="transmembrane region" description="Helical" evidence="2">
    <location>
        <begin position="300"/>
        <end position="322"/>
    </location>
</feature>
<feature type="transmembrane region" description="Helical" evidence="2">
    <location>
        <begin position="442"/>
        <end position="464"/>
    </location>
</feature>
<keyword evidence="2" id="KW-0812">Transmembrane</keyword>
<gene>
    <name evidence="3" type="ORF">FPANT_13460</name>
</gene>
<feature type="transmembrane region" description="Helical" evidence="2">
    <location>
        <begin position="476"/>
        <end position="496"/>
    </location>
</feature>
<evidence type="ECO:0000313" key="4">
    <source>
        <dbReference type="Proteomes" id="UP000544095"/>
    </source>
</evidence>
<feature type="compositionally biased region" description="Pro residues" evidence="1">
    <location>
        <begin position="655"/>
        <end position="666"/>
    </location>
</feature>
<keyword evidence="2" id="KW-0472">Membrane</keyword>
<feature type="transmembrane region" description="Helical" evidence="2">
    <location>
        <begin position="397"/>
        <end position="422"/>
    </location>
</feature>
<accession>A0A8H5NNA8</accession>
<evidence type="ECO:0000313" key="3">
    <source>
        <dbReference type="EMBL" id="KAF5571884.1"/>
    </source>
</evidence>
<protein>
    <submittedName>
        <fullName evidence="3">Uncharacterized protein</fullName>
    </submittedName>
</protein>
<comment type="caution">
    <text evidence="3">The sequence shown here is derived from an EMBL/GenBank/DDBJ whole genome shotgun (WGS) entry which is preliminary data.</text>
</comment>
<feature type="compositionally biased region" description="Low complexity" evidence="1">
    <location>
        <begin position="614"/>
        <end position="625"/>
    </location>
</feature>
<proteinExistence type="predicted"/>
<name>A0A8H5NNA8_9HYPO</name>
<keyword evidence="2" id="KW-1133">Transmembrane helix</keyword>
<evidence type="ECO:0000256" key="2">
    <source>
        <dbReference type="SAM" id="Phobius"/>
    </source>
</evidence>
<feature type="transmembrane region" description="Helical" evidence="2">
    <location>
        <begin position="55"/>
        <end position="78"/>
    </location>
</feature>
<feature type="compositionally biased region" description="Low complexity" evidence="1">
    <location>
        <begin position="584"/>
        <end position="595"/>
    </location>
</feature>
<organism evidence="3 4">
    <name type="scientific">Fusarium pseudoanthophilum</name>
    <dbReference type="NCBI Taxonomy" id="48495"/>
    <lineage>
        <taxon>Eukaryota</taxon>
        <taxon>Fungi</taxon>
        <taxon>Dikarya</taxon>
        <taxon>Ascomycota</taxon>
        <taxon>Pezizomycotina</taxon>
        <taxon>Sordariomycetes</taxon>
        <taxon>Hypocreomycetidae</taxon>
        <taxon>Hypocreales</taxon>
        <taxon>Nectriaceae</taxon>
        <taxon>Fusarium</taxon>
        <taxon>Fusarium fujikuroi species complex</taxon>
    </lineage>
</organism>
<feature type="transmembrane region" description="Helical" evidence="2">
    <location>
        <begin position="353"/>
        <end position="376"/>
    </location>
</feature>
<sequence length="666" mass="73378">MSETRYHEGLEVYSDSAAHAPEVSPHGVYSQGSKDPISGYVQVVEARRGPFGLSMLGLCALVAIVTAVVVGAGVGGGLGSALANCKNSQVSEVPAASAIQTSACPTLTTTASDTTETTESKFYEPKPADQVSNLTLPDACSQPNGKDDYTTNNGYVFTYTCGFDYPGNDIVPILAYTAFDLLTHSDKVLRKDNSCSAPEASLVYISPNHVPRQAAVRHLARSLPVRDGTEMPIHDSTRYCGWASDRVLQLQHTTMYELERYWVAHGAMVFLGAWIPSVVLFFCSFCLVRRKRDPARTAFTYLKLALLVFAGYTFFEFTSYVVSVVHTRLYYSGRIDSEFDSHYSKTLQVTVQVLATLALIYDLVTDILVMIILLRLGTGIIMVQTGQRDPKGKILRFGSYIAATILFALALAAFGLRIRYVYEVFFNDVSVGADSYTKSRQISFSFSVLVFVISLAIAARAILIKVQSKGENALTWCSNMFIAASVVWLLRTTFNMASTAAWTDLSSAYGDREYKYAYYILEVVFGIWPQFVVLCLVFFIGRAKNNGIWSKQDQEPVKGVEAGERTAWGYGQVPPQAQNAAPMPEQQYYPQPEQPHLAQGYGPQQPVPQHQNGYYAPQQPQYAAYDAISPVSQPRSPPPHEETVGLNHQADGTPPQVPAQPYPEKH</sequence>
<dbReference type="AlphaFoldDB" id="A0A8H5NNA8"/>
<reference evidence="3 4" key="1">
    <citation type="submission" date="2020-05" db="EMBL/GenBank/DDBJ databases">
        <title>Identification and distribution of gene clusters putatively required for synthesis of sphingolipid metabolism inhibitors in phylogenetically diverse species of the filamentous fungus Fusarium.</title>
        <authorList>
            <person name="Kim H.-S."/>
            <person name="Busman M."/>
            <person name="Brown D.W."/>
            <person name="Divon H."/>
            <person name="Uhlig S."/>
            <person name="Proctor R.H."/>
        </authorList>
    </citation>
    <scope>NUCLEOTIDE SEQUENCE [LARGE SCALE GENOMIC DNA]</scope>
    <source>
        <strain evidence="3 4">NRRL 25211</strain>
    </source>
</reference>
<dbReference type="EMBL" id="JAAOAR010001027">
    <property type="protein sequence ID" value="KAF5571884.1"/>
    <property type="molecule type" value="Genomic_DNA"/>
</dbReference>